<dbReference type="Gramene" id="TuG1812G0200003564.01.T01">
    <property type="protein sequence ID" value="TuG1812G0200003564.01.T01"/>
    <property type="gene ID" value="TuG1812G0200003564.01"/>
</dbReference>
<reference evidence="2" key="1">
    <citation type="journal article" date="2013" name="Nature">
        <title>Draft genome of the wheat A-genome progenitor Triticum urartu.</title>
        <authorList>
            <person name="Ling H.Q."/>
            <person name="Zhao S."/>
            <person name="Liu D."/>
            <person name="Wang J."/>
            <person name="Sun H."/>
            <person name="Zhang C."/>
            <person name="Fan H."/>
            <person name="Li D."/>
            <person name="Dong L."/>
            <person name="Tao Y."/>
            <person name="Gao C."/>
            <person name="Wu H."/>
            <person name="Li Y."/>
            <person name="Cui Y."/>
            <person name="Guo X."/>
            <person name="Zheng S."/>
            <person name="Wang B."/>
            <person name="Yu K."/>
            <person name="Liang Q."/>
            <person name="Yang W."/>
            <person name="Lou X."/>
            <person name="Chen J."/>
            <person name="Feng M."/>
            <person name="Jian J."/>
            <person name="Zhang X."/>
            <person name="Luo G."/>
            <person name="Jiang Y."/>
            <person name="Liu J."/>
            <person name="Wang Z."/>
            <person name="Sha Y."/>
            <person name="Zhang B."/>
            <person name="Wu H."/>
            <person name="Tang D."/>
            <person name="Shen Q."/>
            <person name="Xue P."/>
            <person name="Zou S."/>
            <person name="Wang X."/>
            <person name="Liu X."/>
            <person name="Wang F."/>
            <person name="Yang Y."/>
            <person name="An X."/>
            <person name="Dong Z."/>
            <person name="Zhang K."/>
            <person name="Zhang X."/>
            <person name="Luo M.C."/>
            <person name="Dvorak J."/>
            <person name="Tong Y."/>
            <person name="Wang J."/>
            <person name="Yang H."/>
            <person name="Li Z."/>
            <person name="Wang D."/>
            <person name="Zhang A."/>
            <person name="Wang J."/>
        </authorList>
    </citation>
    <scope>NUCLEOTIDE SEQUENCE</scope>
    <source>
        <strain evidence="2">cv. G1812</strain>
    </source>
</reference>
<dbReference type="AlphaFoldDB" id="A0A8R7PFZ5"/>
<evidence type="ECO:0000313" key="1">
    <source>
        <dbReference type="EnsemblPlants" id="TuG1812G0200003564.01.T01"/>
    </source>
</evidence>
<name>A0A8R7PFZ5_TRIUA</name>
<proteinExistence type="predicted"/>
<dbReference type="EnsemblPlants" id="TuG1812G0200003564.01.T01">
    <property type="protein sequence ID" value="TuG1812G0200003564.01.T01"/>
    <property type="gene ID" value="TuG1812G0200003564.01"/>
</dbReference>
<accession>A0A8R7PFZ5</accession>
<evidence type="ECO:0000313" key="2">
    <source>
        <dbReference type="Proteomes" id="UP000015106"/>
    </source>
</evidence>
<reference evidence="1" key="3">
    <citation type="submission" date="2022-06" db="UniProtKB">
        <authorList>
            <consortium name="EnsemblPlants"/>
        </authorList>
    </citation>
    <scope>IDENTIFICATION</scope>
</reference>
<sequence>MQARQVSHKTSIFGLCKKTEKMSSKKPFVTPNSIFFTRNTKIICSSTKQLCEYVECRDVRPKHFAKIL</sequence>
<reference evidence="1" key="2">
    <citation type="submission" date="2018-03" db="EMBL/GenBank/DDBJ databases">
        <title>The Triticum urartu genome reveals the dynamic nature of wheat genome evolution.</title>
        <authorList>
            <person name="Ling H."/>
            <person name="Ma B."/>
            <person name="Shi X."/>
            <person name="Liu H."/>
            <person name="Dong L."/>
            <person name="Sun H."/>
            <person name="Cao Y."/>
            <person name="Gao Q."/>
            <person name="Zheng S."/>
            <person name="Li Y."/>
            <person name="Yu Y."/>
            <person name="Du H."/>
            <person name="Qi M."/>
            <person name="Li Y."/>
            <person name="Yu H."/>
            <person name="Cui Y."/>
            <person name="Wang N."/>
            <person name="Chen C."/>
            <person name="Wu H."/>
            <person name="Zhao Y."/>
            <person name="Zhang J."/>
            <person name="Li Y."/>
            <person name="Zhou W."/>
            <person name="Zhang B."/>
            <person name="Hu W."/>
            <person name="Eijk M."/>
            <person name="Tang J."/>
            <person name="Witsenboer H."/>
            <person name="Zhao S."/>
            <person name="Li Z."/>
            <person name="Zhang A."/>
            <person name="Wang D."/>
            <person name="Liang C."/>
        </authorList>
    </citation>
    <scope>NUCLEOTIDE SEQUENCE [LARGE SCALE GENOMIC DNA]</scope>
    <source>
        <strain evidence="1">cv. G1812</strain>
    </source>
</reference>
<dbReference type="Proteomes" id="UP000015106">
    <property type="component" value="Chromosome 2"/>
</dbReference>
<keyword evidence="2" id="KW-1185">Reference proteome</keyword>
<protein>
    <submittedName>
        <fullName evidence="1">Uncharacterized protein</fullName>
    </submittedName>
</protein>
<organism evidence="1 2">
    <name type="scientific">Triticum urartu</name>
    <name type="common">Red wild einkorn</name>
    <name type="synonym">Crithodium urartu</name>
    <dbReference type="NCBI Taxonomy" id="4572"/>
    <lineage>
        <taxon>Eukaryota</taxon>
        <taxon>Viridiplantae</taxon>
        <taxon>Streptophyta</taxon>
        <taxon>Embryophyta</taxon>
        <taxon>Tracheophyta</taxon>
        <taxon>Spermatophyta</taxon>
        <taxon>Magnoliopsida</taxon>
        <taxon>Liliopsida</taxon>
        <taxon>Poales</taxon>
        <taxon>Poaceae</taxon>
        <taxon>BOP clade</taxon>
        <taxon>Pooideae</taxon>
        <taxon>Triticodae</taxon>
        <taxon>Triticeae</taxon>
        <taxon>Triticinae</taxon>
        <taxon>Triticum</taxon>
    </lineage>
</organism>